<dbReference type="AlphaFoldDB" id="A0A397IMT5"/>
<dbReference type="Proteomes" id="UP000266861">
    <property type="component" value="Unassembled WGS sequence"/>
</dbReference>
<dbReference type="OrthoDB" id="2409483at2759"/>
<evidence type="ECO:0000313" key="1">
    <source>
        <dbReference type="EMBL" id="RHZ77319.1"/>
    </source>
</evidence>
<organism evidence="1 2">
    <name type="scientific">Diversispora epigaea</name>
    <dbReference type="NCBI Taxonomy" id="1348612"/>
    <lineage>
        <taxon>Eukaryota</taxon>
        <taxon>Fungi</taxon>
        <taxon>Fungi incertae sedis</taxon>
        <taxon>Mucoromycota</taxon>
        <taxon>Glomeromycotina</taxon>
        <taxon>Glomeromycetes</taxon>
        <taxon>Diversisporales</taxon>
        <taxon>Diversisporaceae</taxon>
        <taxon>Diversispora</taxon>
    </lineage>
</organism>
<protein>
    <submittedName>
        <fullName evidence="1">Uncharacterized protein</fullName>
    </submittedName>
</protein>
<comment type="caution">
    <text evidence="1">The sequence shown here is derived from an EMBL/GenBank/DDBJ whole genome shotgun (WGS) entry which is preliminary data.</text>
</comment>
<accession>A0A397IMT5</accession>
<evidence type="ECO:0000313" key="2">
    <source>
        <dbReference type="Proteomes" id="UP000266861"/>
    </source>
</evidence>
<sequence>MFAIATKFIKQYNLNPQISNSELSQYTLKLLDVLLDNKKKDHAQNKDINLIVLNQTPTGLIDKNIREKSIEILNNRYKFSEKRGNALLQAHSKFINTSQKSEQRENKVIYIFRDNHIINLSAYTKVVITYNGTPQSLEKETIKDMAQRILQDKLNTRDMKAEALAMALLAPNANAVTKISEITEEANKIQKNRRKYVKTFKKINYSDHFTLELIKKRLDKYDISTPSNLQALANIMIMVYIRPAELIFLRITDN</sequence>
<gene>
    <name evidence="1" type="ORF">Glove_181g15</name>
</gene>
<name>A0A397IMT5_9GLOM</name>
<keyword evidence="2" id="KW-1185">Reference proteome</keyword>
<dbReference type="EMBL" id="PQFF01000171">
    <property type="protein sequence ID" value="RHZ77319.1"/>
    <property type="molecule type" value="Genomic_DNA"/>
</dbReference>
<proteinExistence type="predicted"/>
<reference evidence="1 2" key="1">
    <citation type="submission" date="2018-08" db="EMBL/GenBank/DDBJ databases">
        <title>Genome and evolution of the arbuscular mycorrhizal fungus Diversispora epigaea (formerly Glomus versiforme) and its bacterial endosymbionts.</title>
        <authorList>
            <person name="Sun X."/>
            <person name="Fei Z."/>
            <person name="Harrison M."/>
        </authorList>
    </citation>
    <scope>NUCLEOTIDE SEQUENCE [LARGE SCALE GENOMIC DNA]</scope>
    <source>
        <strain evidence="1 2">IT104</strain>
    </source>
</reference>